<keyword evidence="1" id="KW-0812">Transmembrane</keyword>
<gene>
    <name evidence="2" type="ORF">AUR64_05875</name>
</gene>
<sequence>MTSYRPSLRTALVGGVHWATTTAFLFASLFVGVSIGLESLGVSARPDPTASFVVGVLAAFVGGVLWVRRRTSSPNSARRAHARRVESLVLLVGCGFGFQVVAFGLVSNTSPGTAVAAETFVPAVANVLAAATAYVIPYALDVHPSSVARVFDSETV</sequence>
<dbReference type="AlphaFoldDB" id="A0A0W1RBE4"/>
<dbReference type="RefSeq" id="WP_058580519.1">
    <property type="nucleotide sequence ID" value="NZ_LOPU01000016.1"/>
</dbReference>
<dbReference type="Proteomes" id="UP000054387">
    <property type="component" value="Unassembled WGS sequence"/>
</dbReference>
<proteinExistence type="predicted"/>
<feature type="transmembrane region" description="Helical" evidence="1">
    <location>
        <begin position="88"/>
        <end position="107"/>
    </location>
</feature>
<dbReference type="OrthoDB" id="380264at2157"/>
<feature type="transmembrane region" description="Helical" evidence="1">
    <location>
        <begin position="119"/>
        <end position="140"/>
    </location>
</feature>
<keyword evidence="1" id="KW-1133">Transmembrane helix</keyword>
<evidence type="ECO:0000313" key="3">
    <source>
        <dbReference type="Proteomes" id="UP000054387"/>
    </source>
</evidence>
<keyword evidence="1" id="KW-0472">Membrane</keyword>
<feature type="transmembrane region" description="Helical" evidence="1">
    <location>
        <begin position="49"/>
        <end position="67"/>
    </location>
</feature>
<organism evidence="2 3">
    <name type="scientific">Haloprofundus marisrubri</name>
    <dbReference type="NCBI Taxonomy" id="1514971"/>
    <lineage>
        <taxon>Archaea</taxon>
        <taxon>Methanobacteriati</taxon>
        <taxon>Methanobacteriota</taxon>
        <taxon>Stenosarchaea group</taxon>
        <taxon>Halobacteria</taxon>
        <taxon>Halobacteriales</taxon>
        <taxon>Haloferacaceae</taxon>
        <taxon>Haloprofundus</taxon>
    </lineage>
</organism>
<dbReference type="EMBL" id="LOPU01000016">
    <property type="protein sequence ID" value="KTG10721.1"/>
    <property type="molecule type" value="Genomic_DNA"/>
</dbReference>
<accession>A0A0W1RBE4</accession>
<keyword evidence="3" id="KW-1185">Reference proteome</keyword>
<feature type="transmembrane region" description="Helical" evidence="1">
    <location>
        <begin position="12"/>
        <end position="37"/>
    </location>
</feature>
<reference evidence="2 3" key="1">
    <citation type="submission" date="2015-12" db="EMBL/GenBank/DDBJ databases">
        <title>Haloprofundus marisrubri gen. nov., sp. nov., an extremely halophilic archaeon isolated from the Discovery deep brine-seawater interface in the Red Sea.</title>
        <authorList>
            <person name="Zhang G."/>
            <person name="Stingl U."/>
            <person name="Rashid M."/>
        </authorList>
    </citation>
    <scope>NUCLEOTIDE SEQUENCE [LARGE SCALE GENOMIC DNA]</scope>
    <source>
        <strain evidence="2 3">SB9</strain>
    </source>
</reference>
<evidence type="ECO:0000313" key="2">
    <source>
        <dbReference type="EMBL" id="KTG10721.1"/>
    </source>
</evidence>
<comment type="caution">
    <text evidence="2">The sequence shown here is derived from an EMBL/GenBank/DDBJ whole genome shotgun (WGS) entry which is preliminary data.</text>
</comment>
<name>A0A0W1RBE4_9EURY</name>
<evidence type="ECO:0000256" key="1">
    <source>
        <dbReference type="SAM" id="Phobius"/>
    </source>
</evidence>
<protein>
    <submittedName>
        <fullName evidence="2">Uncharacterized protein</fullName>
    </submittedName>
</protein>